<dbReference type="EMBL" id="FOXQ01000003">
    <property type="protein sequence ID" value="SFP93067.1"/>
    <property type="molecule type" value="Genomic_DNA"/>
</dbReference>
<proteinExistence type="predicted"/>
<evidence type="ECO:0000313" key="2">
    <source>
        <dbReference type="Proteomes" id="UP000199031"/>
    </source>
</evidence>
<keyword evidence="2" id="KW-1185">Reference proteome</keyword>
<gene>
    <name evidence="1" type="ORF">SAMN05444277_103209</name>
</gene>
<dbReference type="Proteomes" id="UP000199031">
    <property type="component" value="Unassembled WGS sequence"/>
</dbReference>
<dbReference type="OrthoDB" id="881598at2"/>
<evidence type="ECO:0000313" key="1">
    <source>
        <dbReference type="EMBL" id="SFP93067.1"/>
    </source>
</evidence>
<accession>A0A1I5UDI2</accession>
<dbReference type="AlphaFoldDB" id="A0A1I5UDI2"/>
<dbReference type="STRING" id="1465490.SAMN05444277_103209"/>
<reference evidence="1 2" key="1">
    <citation type="submission" date="2016-10" db="EMBL/GenBank/DDBJ databases">
        <authorList>
            <person name="de Groot N.N."/>
        </authorList>
    </citation>
    <scope>NUCLEOTIDE SEQUENCE [LARGE SCALE GENOMIC DNA]</scope>
    <source>
        <strain evidence="1 2">DSM 28286</strain>
    </source>
</reference>
<sequence length="199" mass="22422">MKNYFIFILIATVMNTGCSAQKNMLAENVNTSAKKQSIEDDVLKKLQSENDLVIAYAYENFAWVKSMNYFILAQQNNEWKAYRYYKNMMPNNTGTPTSLTPVQADKTACDSLLNYMEENKAWTIPGDGEKGYCTDGNKDCNIYDAAGNRLWIITKEAAINPGYYAAAFFEECCPEKQRGLFVSIGKKIQAIVGDDNATE</sequence>
<name>A0A1I5UDI2_9BACT</name>
<protein>
    <submittedName>
        <fullName evidence="1">Uncharacterized protein</fullName>
    </submittedName>
</protein>
<dbReference type="RefSeq" id="WP_090656833.1">
    <property type="nucleotide sequence ID" value="NZ_FOXQ01000003.1"/>
</dbReference>
<organism evidence="1 2">
    <name type="scientific">Parafilimonas terrae</name>
    <dbReference type="NCBI Taxonomy" id="1465490"/>
    <lineage>
        <taxon>Bacteria</taxon>
        <taxon>Pseudomonadati</taxon>
        <taxon>Bacteroidota</taxon>
        <taxon>Chitinophagia</taxon>
        <taxon>Chitinophagales</taxon>
        <taxon>Chitinophagaceae</taxon>
        <taxon>Parafilimonas</taxon>
    </lineage>
</organism>